<evidence type="ECO:0000259" key="13">
    <source>
        <dbReference type="Pfam" id="PF00884"/>
    </source>
</evidence>
<feature type="binding site" evidence="10">
    <location>
        <position position="404"/>
    </location>
    <ligand>
        <name>substrate</name>
    </ligand>
</feature>
<comment type="subcellular location">
    <subcellularLocation>
        <location evidence="1">Cell membrane</location>
        <topology evidence="1">Multi-pass membrane protein</topology>
    </subcellularLocation>
</comment>
<evidence type="ECO:0000256" key="9">
    <source>
        <dbReference type="PIRSR" id="PIRSR005091-1"/>
    </source>
</evidence>
<evidence type="ECO:0000256" key="5">
    <source>
        <dbReference type="ARBA" id="ARBA00022692"/>
    </source>
</evidence>
<keyword evidence="10" id="KW-0479">Metal-binding</keyword>
<dbReference type="Pfam" id="PF00884">
    <property type="entry name" value="Sulfatase"/>
    <property type="match status" value="1"/>
</dbReference>
<dbReference type="GO" id="GO:0046872">
    <property type="term" value="F:metal ion binding"/>
    <property type="evidence" value="ECO:0007669"/>
    <property type="project" value="UniProtKB-KW"/>
</dbReference>
<evidence type="ECO:0000256" key="4">
    <source>
        <dbReference type="ARBA" id="ARBA00022475"/>
    </source>
</evidence>
<feature type="binding site" evidence="11">
    <location>
        <position position="246"/>
    </location>
    <ligand>
        <name>Mn(2+)</name>
        <dbReference type="ChEBI" id="CHEBI:29035"/>
    </ligand>
</feature>
<evidence type="ECO:0000313" key="14">
    <source>
        <dbReference type="EMBL" id="BBI31432.1"/>
    </source>
</evidence>
<evidence type="ECO:0000256" key="12">
    <source>
        <dbReference type="SAM" id="Phobius"/>
    </source>
</evidence>
<evidence type="ECO:0000256" key="3">
    <source>
        <dbReference type="ARBA" id="ARBA00009983"/>
    </source>
</evidence>
<keyword evidence="15" id="KW-1185">Reference proteome</keyword>
<feature type="transmembrane region" description="Helical" evidence="12">
    <location>
        <begin position="38"/>
        <end position="60"/>
    </location>
</feature>
<dbReference type="EMBL" id="AP019400">
    <property type="protein sequence ID" value="BBI31432.1"/>
    <property type="molecule type" value="Genomic_DNA"/>
</dbReference>
<dbReference type="InterPro" id="IPR050448">
    <property type="entry name" value="OpgB/LTA_synthase_biosynth"/>
</dbReference>
<evidence type="ECO:0000313" key="15">
    <source>
        <dbReference type="Proteomes" id="UP000289856"/>
    </source>
</evidence>
<dbReference type="InterPro" id="IPR017850">
    <property type="entry name" value="Alkaline_phosphatase_core_sf"/>
</dbReference>
<dbReference type="InterPro" id="IPR000917">
    <property type="entry name" value="Sulfatase_N"/>
</dbReference>
<dbReference type="PANTHER" id="PTHR47371:SF3">
    <property type="entry name" value="PHOSPHOGLYCEROL TRANSFERASE I"/>
    <property type="match status" value="1"/>
</dbReference>
<dbReference type="CDD" id="cd16015">
    <property type="entry name" value="LTA_synthase"/>
    <property type="match status" value="1"/>
</dbReference>
<keyword evidence="5 12" id="KW-0812">Transmembrane</keyword>
<dbReference type="Proteomes" id="UP000289856">
    <property type="component" value="Chromosome"/>
</dbReference>
<proteinExistence type="inferred from homology"/>
<dbReference type="SUPFAM" id="SSF53649">
    <property type="entry name" value="Alkaline phosphatase-like"/>
    <property type="match status" value="1"/>
</dbReference>
<evidence type="ECO:0000256" key="6">
    <source>
        <dbReference type="ARBA" id="ARBA00022989"/>
    </source>
</evidence>
<reference evidence="14 15" key="1">
    <citation type="submission" date="2019-01" db="EMBL/GenBank/DDBJ databases">
        <title>Complete genome sequence of Cohnella hallensis HS21 isolated from Korean fir (Abies koreana) rhizospheric soil.</title>
        <authorList>
            <person name="Jiang L."/>
            <person name="Kang S.W."/>
            <person name="Kim S."/>
            <person name="Jung J."/>
            <person name="Kim C.Y."/>
            <person name="Kim D.H."/>
            <person name="Kim S.W."/>
            <person name="Lee J."/>
        </authorList>
    </citation>
    <scope>NUCLEOTIDE SEQUENCE [LARGE SCALE GENOMIC DNA]</scope>
    <source>
        <strain evidence="14 15">HS21</strain>
    </source>
</reference>
<gene>
    <name evidence="14" type="ORF">KCTCHS21_08310</name>
</gene>
<dbReference type="KEGG" id="cohn:KCTCHS21_08310"/>
<accession>A0A3T1D008</accession>
<feature type="domain" description="Sulfatase N-terminal" evidence="13">
    <location>
        <begin position="238"/>
        <end position="531"/>
    </location>
</feature>
<keyword evidence="6 12" id="KW-1133">Transmembrane helix</keyword>
<feature type="binding site" evidence="11">
    <location>
        <position position="464"/>
    </location>
    <ligand>
        <name>Mn(2+)</name>
        <dbReference type="ChEBI" id="CHEBI:29035"/>
    </ligand>
</feature>
<evidence type="ECO:0000256" key="7">
    <source>
        <dbReference type="ARBA" id="ARBA00023136"/>
    </source>
</evidence>
<dbReference type="PIRSF" id="PIRSF005091">
    <property type="entry name" value="Mmb_sulf_HI1246"/>
    <property type="match status" value="1"/>
</dbReference>
<organism evidence="14 15">
    <name type="scientific">Cohnella abietis</name>
    <dbReference type="NCBI Taxonomy" id="2507935"/>
    <lineage>
        <taxon>Bacteria</taxon>
        <taxon>Bacillati</taxon>
        <taxon>Bacillota</taxon>
        <taxon>Bacilli</taxon>
        <taxon>Bacillales</taxon>
        <taxon>Paenibacillaceae</taxon>
        <taxon>Cohnella</taxon>
    </lineage>
</organism>
<dbReference type="AlphaFoldDB" id="A0A3T1D008"/>
<keyword evidence="7 8" id="KW-0472">Membrane</keyword>
<feature type="binding site" evidence="11">
    <location>
        <position position="288"/>
    </location>
    <ligand>
        <name>Mn(2+)</name>
        <dbReference type="ChEBI" id="CHEBI:29035"/>
    </ligand>
</feature>
<evidence type="ECO:0000256" key="1">
    <source>
        <dbReference type="ARBA" id="ARBA00004651"/>
    </source>
</evidence>
<evidence type="ECO:0000256" key="10">
    <source>
        <dbReference type="PIRSR" id="PIRSR005091-2"/>
    </source>
</evidence>
<comment type="pathway">
    <text evidence="2">Cell wall biogenesis; lipoteichoic acid biosynthesis.</text>
</comment>
<evidence type="ECO:0000256" key="11">
    <source>
        <dbReference type="PIRSR" id="PIRSR005091-3"/>
    </source>
</evidence>
<feature type="transmembrane region" description="Helical" evidence="12">
    <location>
        <begin position="12"/>
        <end position="32"/>
    </location>
</feature>
<name>A0A3T1D008_9BACL</name>
<dbReference type="InterPro" id="IPR012160">
    <property type="entry name" value="LtaS-like"/>
</dbReference>
<evidence type="ECO:0000256" key="8">
    <source>
        <dbReference type="PIRNR" id="PIRNR005091"/>
    </source>
</evidence>
<dbReference type="Gene3D" id="3.40.720.10">
    <property type="entry name" value="Alkaline Phosphatase, subunit A"/>
    <property type="match status" value="1"/>
</dbReference>
<comment type="similarity">
    <text evidence="3 8">Belongs to the LTA synthase family.</text>
</comment>
<feature type="binding site" evidence="11">
    <location>
        <position position="465"/>
    </location>
    <ligand>
        <name>Mn(2+)</name>
        <dbReference type="ChEBI" id="CHEBI:29035"/>
    </ligand>
</feature>
<dbReference type="PANTHER" id="PTHR47371">
    <property type="entry name" value="LIPOTEICHOIC ACID SYNTHASE"/>
    <property type="match status" value="1"/>
</dbReference>
<feature type="transmembrane region" description="Helical" evidence="12">
    <location>
        <begin position="67"/>
        <end position="86"/>
    </location>
</feature>
<dbReference type="Gene3D" id="3.30.1120.170">
    <property type="match status" value="1"/>
</dbReference>
<keyword evidence="10" id="KW-0464">Manganese</keyword>
<sequence length="619" mass="70363">MKSLRLGVWLSKPFVFFTLLMVIKIYLARIVVFDSASAWLQIATGIPSVWVLFCLIEWLAPRKKLGVYLAVNLLITTIYFAVIMYYKYFGVIVTYHALQQVGQVTEVKGSVFSLLHPYFLFIYTDIVAVLLLFFNRRFRKWGKTLSVREPGILISAIFVISLGVSVMSVWTHRDSINELKQAENMGILNYQAYAVIASATAEIEDPSNVTPEAIAKLKGIQLGQDPEASNYWGKLKGRNVIVLQLEATQNFLLNHTIDGEEITPVLNQLSKKHFYFPHFYQQVGQGNTSDAEFVVNTSFYIPPYGAAAQDYGHLALPSMPKVLKEQGYQTATFHTNNVQFWNRKELYKAIGFDEYYDAKFFGNDDMVFFGPSDEVLYDKTADELLKMSQSGKPFYSQVISMSSHHPFNIPERKIRFKLPERFDGTLVGDYIQAQNYTDYAIGQFIEKLKENGLWEKSVLIIYGDHLGLPIYSLTEHEKNLMKEIYGRSYQFSEMLNIPLMIVAPGATEPKVFPQTGGQVDIMPTLANLLGVSLQDHIHFGQDIINVTDNLLPQRYYLPSGSFVNDKGIFVPGLKYDDGLTYPFDGVEPSKNDSTEDEFSRALELLRLSDSYVSNLPKHD</sequence>
<feature type="transmembrane region" description="Helical" evidence="12">
    <location>
        <begin position="150"/>
        <end position="170"/>
    </location>
</feature>
<dbReference type="GO" id="GO:0005886">
    <property type="term" value="C:plasma membrane"/>
    <property type="evidence" value="ECO:0007669"/>
    <property type="project" value="UniProtKB-SubCell"/>
</dbReference>
<feature type="transmembrane region" description="Helical" evidence="12">
    <location>
        <begin position="118"/>
        <end position="138"/>
    </location>
</feature>
<feature type="active site" evidence="9">
    <location>
        <position position="288"/>
    </location>
</feature>
<protein>
    <recommendedName>
        <fullName evidence="13">Sulfatase N-terminal domain-containing protein</fullName>
    </recommendedName>
</protein>
<keyword evidence="4 8" id="KW-1003">Cell membrane</keyword>
<evidence type="ECO:0000256" key="2">
    <source>
        <dbReference type="ARBA" id="ARBA00004936"/>
    </source>
</evidence>